<keyword evidence="4 8" id="KW-0812">Transmembrane</keyword>
<dbReference type="InterPro" id="IPR045042">
    <property type="entry name" value="YnaI-like"/>
</dbReference>
<dbReference type="InterPro" id="IPR049142">
    <property type="entry name" value="MS_channel_1st"/>
</dbReference>
<keyword evidence="13" id="KW-1185">Reference proteome</keyword>
<evidence type="ECO:0000256" key="2">
    <source>
        <dbReference type="ARBA" id="ARBA00008017"/>
    </source>
</evidence>
<feature type="region of interest" description="Disordered" evidence="7">
    <location>
        <begin position="370"/>
        <end position="389"/>
    </location>
</feature>
<keyword evidence="5 8" id="KW-1133">Transmembrane helix</keyword>
<evidence type="ECO:0000256" key="6">
    <source>
        <dbReference type="ARBA" id="ARBA00023136"/>
    </source>
</evidence>
<evidence type="ECO:0000259" key="11">
    <source>
        <dbReference type="Pfam" id="PF21088"/>
    </source>
</evidence>
<comment type="caution">
    <text evidence="12">The sequence shown here is derived from an EMBL/GenBank/DDBJ whole genome shotgun (WGS) entry which is preliminary data.</text>
</comment>
<dbReference type="RefSeq" id="WP_109763597.1">
    <property type="nucleotide sequence ID" value="NZ_QGGU01000006.1"/>
</dbReference>
<dbReference type="InterPro" id="IPR011066">
    <property type="entry name" value="MscS_channel_C_sf"/>
</dbReference>
<protein>
    <submittedName>
        <fullName evidence="12">MscS family membrane protein</fullName>
    </submittedName>
</protein>
<evidence type="ECO:0000256" key="4">
    <source>
        <dbReference type="ARBA" id="ARBA00022692"/>
    </source>
</evidence>
<feature type="transmembrane region" description="Helical" evidence="8">
    <location>
        <begin position="98"/>
        <end position="116"/>
    </location>
</feature>
<feature type="domain" description="Mechanosensitive ion channel transmembrane helices 2/3" evidence="11">
    <location>
        <begin position="150"/>
        <end position="191"/>
    </location>
</feature>
<feature type="transmembrane region" description="Helical" evidence="8">
    <location>
        <begin position="15"/>
        <end position="35"/>
    </location>
</feature>
<dbReference type="InterPro" id="IPR049278">
    <property type="entry name" value="MS_channel_C"/>
</dbReference>
<dbReference type="SUPFAM" id="SSF82689">
    <property type="entry name" value="Mechanosensitive channel protein MscS (YggB), C-terminal domain"/>
    <property type="match status" value="1"/>
</dbReference>
<gene>
    <name evidence="12" type="ORF">C8D97_106236</name>
</gene>
<dbReference type="Pfam" id="PF21088">
    <property type="entry name" value="MS_channel_1st"/>
    <property type="match status" value="1"/>
</dbReference>
<dbReference type="InterPro" id="IPR011014">
    <property type="entry name" value="MscS_channel_TM-2"/>
</dbReference>
<dbReference type="InterPro" id="IPR023408">
    <property type="entry name" value="MscS_beta-dom_sf"/>
</dbReference>
<evidence type="ECO:0000256" key="5">
    <source>
        <dbReference type="ARBA" id="ARBA00022989"/>
    </source>
</evidence>
<dbReference type="PANTHER" id="PTHR43634:SF2">
    <property type="entry name" value="LOW CONDUCTANCE MECHANOSENSITIVE CHANNEL YNAI"/>
    <property type="match status" value="1"/>
</dbReference>
<evidence type="ECO:0000259" key="10">
    <source>
        <dbReference type="Pfam" id="PF21082"/>
    </source>
</evidence>
<dbReference type="OrthoDB" id="9775207at2"/>
<dbReference type="Gene3D" id="2.30.30.60">
    <property type="match status" value="1"/>
</dbReference>
<accession>A0A316FRM7</accession>
<evidence type="ECO:0000313" key="12">
    <source>
        <dbReference type="EMBL" id="PWK50943.1"/>
    </source>
</evidence>
<feature type="domain" description="Mechanosensitive ion channel MscS" evidence="9">
    <location>
        <begin position="192"/>
        <end position="261"/>
    </location>
</feature>
<dbReference type="Pfam" id="PF00924">
    <property type="entry name" value="MS_channel_2nd"/>
    <property type="match status" value="1"/>
</dbReference>
<dbReference type="PANTHER" id="PTHR43634">
    <property type="entry name" value="OW CONDUCTANCE MECHANOSENSITIVE CHANNEL"/>
    <property type="match status" value="1"/>
</dbReference>
<dbReference type="InterPro" id="IPR006685">
    <property type="entry name" value="MscS_channel_2nd"/>
</dbReference>
<dbReference type="Gene3D" id="3.30.70.100">
    <property type="match status" value="1"/>
</dbReference>
<dbReference type="GO" id="GO:0008381">
    <property type="term" value="F:mechanosensitive monoatomic ion channel activity"/>
    <property type="evidence" value="ECO:0007669"/>
    <property type="project" value="UniProtKB-ARBA"/>
</dbReference>
<evidence type="ECO:0000256" key="7">
    <source>
        <dbReference type="SAM" id="MobiDB-lite"/>
    </source>
</evidence>
<reference evidence="12 13" key="1">
    <citation type="submission" date="2018-05" db="EMBL/GenBank/DDBJ databases">
        <title>Genomic Encyclopedia of Type Strains, Phase IV (KMG-IV): sequencing the most valuable type-strain genomes for metagenomic binning, comparative biology and taxonomic classification.</title>
        <authorList>
            <person name="Goeker M."/>
        </authorList>
    </citation>
    <scope>NUCLEOTIDE SEQUENCE [LARGE SCALE GENOMIC DNA]</scope>
    <source>
        <strain evidence="12 13">DSM 25350</strain>
    </source>
</reference>
<feature type="compositionally biased region" description="Polar residues" evidence="7">
    <location>
        <begin position="374"/>
        <end position="389"/>
    </location>
</feature>
<dbReference type="AlphaFoldDB" id="A0A316FRM7"/>
<sequence>MEFLKEKLYAIQGESAWMTEIFLIVLVTLIINFIWRRVHIRLSKKVEQSNTFWDDALFKALSSPVTWAIWVLGIGFAIETSQSDYLIELLTIDLKGEAKSVQVSNVILIGLFGWFLNRFINESERQIIDKQPSKERNDQIDQTTIEAISKLLRVSVMITVVLVILQTIGVSISAVLAFGGIGGIAIGFAAKDLLSNFFGGLMIYMDRPFAVGDWVRSPDRDIEGVVEKIGWRQTRIRTFDKRPLYVPNAVFNNIAVQNPSRMTHRRIFETVGIRYDDVGVMKPITEKVKSMLQEHDKIDQNQALITNFNAFSSSSVDFFVYAYTHITDWIKFHELKQEILLKVAEIIEQEGAEIAFPTSTLHVNMKNPQLAGLESSTSDNNESSGGSKD</sequence>
<dbReference type="SUPFAM" id="SSF50182">
    <property type="entry name" value="Sm-like ribonucleoproteins"/>
    <property type="match status" value="1"/>
</dbReference>
<evidence type="ECO:0000256" key="8">
    <source>
        <dbReference type="SAM" id="Phobius"/>
    </source>
</evidence>
<evidence type="ECO:0000259" key="9">
    <source>
        <dbReference type="Pfam" id="PF00924"/>
    </source>
</evidence>
<dbReference type="EMBL" id="QGGU01000006">
    <property type="protein sequence ID" value="PWK50943.1"/>
    <property type="molecule type" value="Genomic_DNA"/>
</dbReference>
<comment type="subcellular location">
    <subcellularLocation>
        <location evidence="1">Cell membrane</location>
        <topology evidence="1">Multi-pass membrane protein</topology>
    </subcellularLocation>
</comment>
<organism evidence="12 13">
    <name type="scientific">Pleionea mediterranea</name>
    <dbReference type="NCBI Taxonomy" id="523701"/>
    <lineage>
        <taxon>Bacteria</taxon>
        <taxon>Pseudomonadati</taxon>
        <taxon>Pseudomonadota</taxon>
        <taxon>Gammaproteobacteria</taxon>
        <taxon>Oceanospirillales</taxon>
        <taxon>Pleioneaceae</taxon>
        <taxon>Pleionea</taxon>
    </lineage>
</organism>
<dbReference type="Proteomes" id="UP000245790">
    <property type="component" value="Unassembled WGS sequence"/>
</dbReference>
<dbReference type="GO" id="GO:0005886">
    <property type="term" value="C:plasma membrane"/>
    <property type="evidence" value="ECO:0007669"/>
    <property type="project" value="UniProtKB-SubCell"/>
</dbReference>
<feature type="transmembrane region" description="Helical" evidence="8">
    <location>
        <begin position="56"/>
        <end position="78"/>
    </location>
</feature>
<dbReference type="InterPro" id="IPR010920">
    <property type="entry name" value="LSM_dom_sf"/>
</dbReference>
<dbReference type="SUPFAM" id="SSF82861">
    <property type="entry name" value="Mechanosensitive channel protein MscS (YggB), transmembrane region"/>
    <property type="match status" value="1"/>
</dbReference>
<evidence type="ECO:0000256" key="3">
    <source>
        <dbReference type="ARBA" id="ARBA00022475"/>
    </source>
</evidence>
<keyword evidence="6 8" id="KW-0472">Membrane</keyword>
<keyword evidence="3" id="KW-1003">Cell membrane</keyword>
<name>A0A316FRM7_9GAMM</name>
<proteinExistence type="inferred from homology"/>
<evidence type="ECO:0000313" key="13">
    <source>
        <dbReference type="Proteomes" id="UP000245790"/>
    </source>
</evidence>
<dbReference type="Pfam" id="PF21082">
    <property type="entry name" value="MS_channel_3rd"/>
    <property type="match status" value="1"/>
</dbReference>
<feature type="domain" description="Mechanosensitive ion channel MscS C-terminal" evidence="10">
    <location>
        <begin position="271"/>
        <end position="354"/>
    </location>
</feature>
<dbReference type="Gene3D" id="1.10.287.1260">
    <property type="match status" value="1"/>
</dbReference>
<comment type="similarity">
    <text evidence="2">Belongs to the MscS (TC 1.A.23) family.</text>
</comment>
<evidence type="ECO:0000256" key="1">
    <source>
        <dbReference type="ARBA" id="ARBA00004651"/>
    </source>
</evidence>